<evidence type="ECO:0000259" key="9">
    <source>
        <dbReference type="PROSITE" id="PS50885"/>
    </source>
</evidence>
<proteinExistence type="inferred from homology"/>
<dbReference type="Gene3D" id="1.10.287.950">
    <property type="entry name" value="Methyl-accepting chemotaxis protein"/>
    <property type="match status" value="1"/>
</dbReference>
<evidence type="ECO:0000256" key="3">
    <source>
        <dbReference type="ARBA" id="ARBA00023136"/>
    </source>
</evidence>
<dbReference type="SMART" id="SM00283">
    <property type="entry name" value="MA"/>
    <property type="match status" value="1"/>
</dbReference>
<evidence type="ECO:0000256" key="4">
    <source>
        <dbReference type="ARBA" id="ARBA00023224"/>
    </source>
</evidence>
<dbReference type="PROSITE" id="PS50111">
    <property type="entry name" value="CHEMOTAXIS_TRANSDUC_2"/>
    <property type="match status" value="1"/>
</dbReference>
<keyword evidence="11" id="KW-1185">Reference proteome</keyword>
<evidence type="ECO:0000256" key="1">
    <source>
        <dbReference type="ARBA" id="ARBA00004236"/>
    </source>
</evidence>
<dbReference type="InterPro" id="IPR003660">
    <property type="entry name" value="HAMP_dom"/>
</dbReference>
<keyword evidence="3 7" id="KW-0472">Membrane</keyword>
<comment type="caution">
    <text evidence="10">The sequence shown here is derived from an EMBL/GenBank/DDBJ whole genome shotgun (WGS) entry which is preliminary data.</text>
</comment>
<feature type="domain" description="HAMP" evidence="9">
    <location>
        <begin position="210"/>
        <end position="263"/>
    </location>
</feature>
<dbReference type="CDD" id="cd06225">
    <property type="entry name" value="HAMP"/>
    <property type="match status" value="1"/>
</dbReference>
<feature type="transmembrane region" description="Helical" evidence="7">
    <location>
        <begin position="191"/>
        <end position="209"/>
    </location>
</feature>
<gene>
    <name evidence="10" type="ORF">EBB45_15540</name>
</gene>
<reference evidence="10 11" key="1">
    <citation type="journal article" date="2013" name="J. Microbiol.">
        <title>Lysinibacillus chungkukjangi sp. nov., isolated from Chungkukjang, Korean fermented soybean food.</title>
        <authorList>
            <person name="Kim S.J."/>
            <person name="Jang Y.H."/>
            <person name="Hamada M."/>
            <person name="Ahn J.H."/>
            <person name="Weon H.Y."/>
            <person name="Suzuki K."/>
            <person name="Whang K.S."/>
            <person name="Kwon S.W."/>
        </authorList>
    </citation>
    <scope>NUCLEOTIDE SEQUENCE [LARGE SCALE GENOMIC DNA]</scope>
    <source>
        <strain evidence="10 11">MCCC 1A12701</strain>
    </source>
</reference>
<dbReference type="Pfam" id="PF00672">
    <property type="entry name" value="HAMP"/>
    <property type="match status" value="1"/>
</dbReference>
<evidence type="ECO:0000259" key="8">
    <source>
        <dbReference type="PROSITE" id="PS50111"/>
    </source>
</evidence>
<name>A0A3N9UMB6_9BACI</name>
<feature type="transmembrane region" description="Helical" evidence="7">
    <location>
        <begin position="12"/>
        <end position="32"/>
    </location>
</feature>
<dbReference type="RefSeq" id="WP_124766262.1">
    <property type="nucleotide sequence ID" value="NZ_JAFBDY010000016.1"/>
</dbReference>
<keyword evidence="7" id="KW-0812">Transmembrane</keyword>
<dbReference type="PANTHER" id="PTHR32089">
    <property type="entry name" value="METHYL-ACCEPTING CHEMOTAXIS PROTEIN MCPB"/>
    <property type="match status" value="1"/>
</dbReference>
<dbReference type="SUPFAM" id="SSF58104">
    <property type="entry name" value="Methyl-accepting chemotaxis protein (MCP) signaling domain"/>
    <property type="match status" value="1"/>
</dbReference>
<dbReference type="SMART" id="SM00304">
    <property type="entry name" value="HAMP"/>
    <property type="match status" value="1"/>
</dbReference>
<comment type="subcellular location">
    <subcellularLocation>
        <location evidence="1">Cell membrane</location>
    </subcellularLocation>
</comment>
<dbReference type="GO" id="GO:0005886">
    <property type="term" value="C:plasma membrane"/>
    <property type="evidence" value="ECO:0007669"/>
    <property type="project" value="UniProtKB-SubCell"/>
</dbReference>
<keyword evidence="2" id="KW-1003">Cell membrane</keyword>
<accession>A0A3N9UMB6</accession>
<dbReference type="PANTHER" id="PTHR32089:SF114">
    <property type="entry name" value="METHYL-ACCEPTING CHEMOTAXIS PROTEIN MCPB"/>
    <property type="match status" value="1"/>
</dbReference>
<keyword evidence="4 6" id="KW-0807">Transducer</keyword>
<dbReference type="InterPro" id="IPR004089">
    <property type="entry name" value="MCPsignal_dom"/>
</dbReference>
<dbReference type="Gene3D" id="6.10.340.10">
    <property type="match status" value="1"/>
</dbReference>
<evidence type="ECO:0000313" key="10">
    <source>
        <dbReference type="EMBL" id="RQW73662.1"/>
    </source>
</evidence>
<dbReference type="GO" id="GO:0007165">
    <property type="term" value="P:signal transduction"/>
    <property type="evidence" value="ECO:0007669"/>
    <property type="project" value="UniProtKB-KW"/>
</dbReference>
<dbReference type="PROSITE" id="PS50885">
    <property type="entry name" value="HAMP"/>
    <property type="match status" value="1"/>
</dbReference>
<evidence type="ECO:0000313" key="11">
    <source>
        <dbReference type="Proteomes" id="UP000274033"/>
    </source>
</evidence>
<dbReference type="Pfam" id="PF00015">
    <property type="entry name" value="MCPsignal"/>
    <property type="match status" value="1"/>
</dbReference>
<comment type="similarity">
    <text evidence="5">Belongs to the methyl-accepting chemotaxis (MCP) protein family.</text>
</comment>
<evidence type="ECO:0000256" key="2">
    <source>
        <dbReference type="ARBA" id="ARBA00022475"/>
    </source>
</evidence>
<feature type="domain" description="Methyl-accepting transducer" evidence="8">
    <location>
        <begin position="282"/>
        <end position="546"/>
    </location>
</feature>
<evidence type="ECO:0000256" key="6">
    <source>
        <dbReference type="PROSITE-ProRule" id="PRU00284"/>
    </source>
</evidence>
<evidence type="ECO:0000256" key="5">
    <source>
        <dbReference type="ARBA" id="ARBA00029447"/>
    </source>
</evidence>
<dbReference type="EMBL" id="RRCT01000017">
    <property type="protein sequence ID" value="RQW73662.1"/>
    <property type="molecule type" value="Genomic_DNA"/>
</dbReference>
<organism evidence="10 11">
    <name type="scientific">Lysinibacillus composti</name>
    <dbReference type="NCBI Taxonomy" id="720633"/>
    <lineage>
        <taxon>Bacteria</taxon>
        <taxon>Bacillati</taxon>
        <taxon>Bacillota</taxon>
        <taxon>Bacilli</taxon>
        <taxon>Bacillales</taxon>
        <taxon>Bacillaceae</taxon>
        <taxon>Lysinibacillus</taxon>
    </lineage>
</organism>
<dbReference type="OrthoDB" id="2513043at2"/>
<dbReference type="Proteomes" id="UP000274033">
    <property type="component" value="Unassembled WGS sequence"/>
</dbReference>
<evidence type="ECO:0000256" key="7">
    <source>
        <dbReference type="SAM" id="Phobius"/>
    </source>
</evidence>
<sequence>MKIKNTLTFQLGTLIAGILVVMLAITSVATYITAYDKLYDAAGVEAYGCANITTGLISPMDIVKALDGDAQTQDKIGDQLNWTINHKDIFETQYILDLQGNIIALDDNLREDGFKPGDSFHVDEEAISMMLDMKHPTYSQPYEFAGMERLSGYAPIYEDHDPTKDIIAISVIDFDAKIVTERTWGVVSQGMLISIIPMLLAAIATAFLIRRKTKPISQLIEQAKEIANGNLTVESVKVKSQDEVGDLARTLNQLTVNLQQILSTLRSTSHQLTANANETASSLGEMNDAVSLVANNIEEVSVSVTDGMHHSDNASNVLVTLADDLQNIKEIADDAVQKSNVTMQIASEGEQRAKEISTGMEQIRIGSTEVSNTIQNLVEAAKEIQTITNAIAGIASQTNLLALNASIEAARAGEHGKGFAVVAEEVRKLAEQSNQEVSKVEKLVKDIMDHIGNVLISSSENSKYIEKGSKTVELTANALGNISSAVTETVSEMAHISKLLTDETMKSGQVVQLIQELNQSIHEIENTMTNIAAAAEETTAGISEVSDRSTESSQMAEELEEIVKTFKVKE</sequence>
<dbReference type="AlphaFoldDB" id="A0A3N9UMB6"/>
<keyword evidence="7" id="KW-1133">Transmembrane helix</keyword>
<protein>
    <submittedName>
        <fullName evidence="10">Methyl-accepting chemotaxis protein</fullName>
    </submittedName>
</protein>